<organism evidence="1">
    <name type="scientific">Nesodiprion zhejiangensis nucleopolyhedrovirus</name>
    <dbReference type="NCBI Taxonomy" id="3135970"/>
    <lineage>
        <taxon>Viruses</taxon>
        <taxon>Viruses incertae sedis</taxon>
        <taxon>Naldaviricetes</taxon>
        <taxon>Lefavirales</taxon>
        <taxon>Baculoviridae</taxon>
    </lineage>
</organism>
<protein>
    <submittedName>
        <fullName evidence="1">DNA binding protein</fullName>
    </submittedName>
</protein>
<name>A0AAN0LJA5_9BACU</name>
<proteinExistence type="predicted"/>
<dbReference type="EMBL" id="OR723730">
    <property type="protein sequence ID" value="WYD57063.1"/>
    <property type="molecule type" value="Genomic_DNA"/>
</dbReference>
<sequence length="251" mass="28754">MENNSEVAVISNEIIKYEDGRKSFVDELIDNLRLGKVHMRLTDINEHFSFPFDKISEIISPDALYNVKQWGCIAPTDKKTTYKIGLHLHGGVKPTIIWQCVNVKGGTGQYGDYLCVHCNLPDKLLKLITTLYCKVNRLKNDIFVEPTTFLNMSKNEFLKKCYKISSYNNMFLMNGDEWNPKNGLNVASCTENDVNPFEETSVDLLMGAELFGLKKKPEVMINMYEDDEKTVIVEPEKPVALDFKPFLFLSF</sequence>
<dbReference type="InterPro" id="IPR006871">
    <property type="entry name" value="ssDNA-bd_baculovirus"/>
</dbReference>
<reference evidence="1" key="1">
    <citation type="submission" date="2023-10" db="EMBL/GenBank/DDBJ databases">
        <authorList>
            <person name="Wang Q."/>
        </authorList>
    </citation>
    <scope>NUCLEOTIDE SEQUENCE</scope>
    <source>
        <strain evidence="1">BJZYA2014</strain>
    </source>
</reference>
<dbReference type="Pfam" id="PF04786">
    <property type="entry name" value="Baculo_DNA_bind"/>
    <property type="match status" value="1"/>
</dbReference>
<gene>
    <name evidence="1" type="primary">dbp</name>
    <name evidence="1" type="ORF">NezhNPV_ORF18</name>
</gene>
<accession>A0AAN0LJA5</accession>
<evidence type="ECO:0000313" key="1">
    <source>
        <dbReference type="EMBL" id="WYD57063.1"/>
    </source>
</evidence>